<dbReference type="GO" id="GO:0004386">
    <property type="term" value="F:helicase activity"/>
    <property type="evidence" value="ECO:0007669"/>
    <property type="project" value="UniProtKB-KW"/>
</dbReference>
<dbReference type="Pfam" id="PF13087">
    <property type="entry name" value="AAA_12"/>
    <property type="match status" value="1"/>
</dbReference>
<dbReference type="PANTHER" id="PTHR21529">
    <property type="entry name" value="MAMMARY TURMOR VIRUS RECEPTOR HOMOLOG 1, 2 MTVR1, 2"/>
    <property type="match status" value="1"/>
</dbReference>
<name>A0A059C518_EUCGR</name>
<dbReference type="EMBL" id="KK198757">
    <property type="protein sequence ID" value="KCW73422.1"/>
    <property type="molecule type" value="Genomic_DNA"/>
</dbReference>
<sequence>MLLTVRDSLKGLKLPNLTSKAMIGDFCYQRASLIFFTASSSYKLYSVAMEPLNLLAIDEAAQLKECESVIPLQLLISSRAGFGRSLFERLTSLNYSRQLLNRQYRMHPSISLFLTSKILRNLYRACRGSEENLTVGVISPHETQVAAVEAKLGKKYENTKGFMVKVKSVDGFQGGEEDIVIISAVKSISHGDIGFLSNTKRTNVALTKARYCLRILGNGKTPTESKSVWEALVDDANSRGCFFNVDVDKDLAKAILDVKKENNQLDDLLDRNSVPFRNAKWTVLFSDNFLKSFRKLASLRIKMSIITLLPKKKNVDDIICEHSSHIVRKFKAERLYVLCTIDIVKELRYIQILKIRDVLPLEDVAKLVKCLDSIFVTYTDDFISHCNEKCIEGDLEVPKTWICFDVIRCRSPSEDQFRSRSDADASDHSLLLMKFYGSSDVVSHLLNNSDGNEASLPFEKHFHTWRSGTGKTAVLTMNLFRNEKLHNEATKGSQEIQSGISHSKDGSLEINVEEIGAGAENCVLRQLFVTVIAKLCFAVKQHVAQLRSFSIDAKHRVKSSSVDEIVDDAALFKDIPDSFVDISPNSYPLVITFSKLLMMLDGTVGVSFFERFPDLRELCHERDFAKEKQSLLRAKEVTYEKFCAVYWPHFNDKIRRRLDSSRVFTEIIIQRREEIYDAFEDYEKMKMKNGEFDLDDLVNDLHRHLFSEQFAGNVVDFVYIDEVQYLTMRQISLFKYIRRNVSEGFMFSGDTAQTIAKGVDFRFEDIRSLFNKKFLIDSMDGPDIRMEKGCLSRTFHLSQNFRTHAGILKLAQSVNDESAILSIFGNHDDSGSFVGFGAEQVILVRDDHSRDEVSNLVRGQALVLTIVECKGLEFQDVLLHNFFGTSPLKRQWRVIYGYMKEQALLDDSSQWSSPSFDDAKHNILCSELKQLYVTIARTRQRLWICENALEFSKPMFDYWKKCLIQVRLVYHALAEAMQVRSTPE</sequence>
<dbReference type="Gene3D" id="3.40.50.300">
    <property type="entry name" value="P-loop containing nucleotide triphosphate hydrolases"/>
    <property type="match status" value="4"/>
</dbReference>
<reference evidence="6" key="1">
    <citation type="submission" date="2013-07" db="EMBL/GenBank/DDBJ databases">
        <title>The genome of Eucalyptus grandis.</title>
        <authorList>
            <person name="Schmutz J."/>
            <person name="Hayes R."/>
            <person name="Myburg A."/>
            <person name="Tuskan G."/>
            <person name="Grattapaglia D."/>
            <person name="Rokhsar D.S."/>
        </authorList>
    </citation>
    <scope>NUCLEOTIDE SEQUENCE</scope>
    <source>
        <tissue evidence="6">Leaf extractions</tissue>
    </source>
</reference>
<dbReference type="InParanoid" id="A0A059C518"/>
<protein>
    <recommendedName>
        <fullName evidence="5">DNA2/NAM7 helicase-like C-terminal domain-containing protein</fullName>
    </recommendedName>
</protein>
<dbReference type="SUPFAM" id="SSF52540">
    <property type="entry name" value="P-loop containing nucleoside triphosphate hydrolases"/>
    <property type="match status" value="2"/>
</dbReference>
<dbReference type="InterPro" id="IPR027417">
    <property type="entry name" value="P-loop_NTPase"/>
</dbReference>
<dbReference type="GO" id="GO:0016787">
    <property type="term" value="F:hydrolase activity"/>
    <property type="evidence" value="ECO:0007669"/>
    <property type="project" value="UniProtKB-KW"/>
</dbReference>
<accession>A0A059C518</accession>
<feature type="domain" description="DNA2/NAM7 helicase-like C-terminal" evidence="5">
    <location>
        <begin position="117"/>
        <end position="219"/>
    </location>
</feature>
<dbReference type="GO" id="GO:0005694">
    <property type="term" value="C:chromosome"/>
    <property type="evidence" value="ECO:0007669"/>
    <property type="project" value="UniProtKB-ARBA"/>
</dbReference>
<dbReference type="InterPro" id="IPR039904">
    <property type="entry name" value="TRANK1"/>
</dbReference>
<proteinExistence type="predicted"/>
<keyword evidence="2" id="KW-0378">Hydrolase</keyword>
<evidence type="ECO:0000256" key="3">
    <source>
        <dbReference type="ARBA" id="ARBA00022806"/>
    </source>
</evidence>
<dbReference type="GO" id="GO:0005524">
    <property type="term" value="F:ATP binding"/>
    <property type="evidence" value="ECO:0007669"/>
    <property type="project" value="UniProtKB-KW"/>
</dbReference>
<evidence type="ECO:0000313" key="6">
    <source>
        <dbReference type="EMBL" id="KCW73422.1"/>
    </source>
</evidence>
<gene>
    <name evidence="6" type="ORF">EUGRSUZ_E01898</name>
</gene>
<dbReference type="Gramene" id="KCW73422">
    <property type="protein sequence ID" value="KCW73422"/>
    <property type="gene ID" value="EUGRSUZ_E01898"/>
</dbReference>
<dbReference type="AlphaFoldDB" id="A0A059C518"/>
<dbReference type="CDD" id="cd18808">
    <property type="entry name" value="SF1_C_Upf1"/>
    <property type="match status" value="1"/>
</dbReference>
<evidence type="ECO:0000259" key="5">
    <source>
        <dbReference type="Pfam" id="PF13087"/>
    </source>
</evidence>
<dbReference type="FunFam" id="3.40.50.300:FF:000326">
    <property type="entry name" value="P-loop containing nucleoside triphosphate hydrolase"/>
    <property type="match status" value="1"/>
</dbReference>
<evidence type="ECO:0000256" key="1">
    <source>
        <dbReference type="ARBA" id="ARBA00022741"/>
    </source>
</evidence>
<keyword evidence="3" id="KW-0347">Helicase</keyword>
<evidence type="ECO:0000256" key="2">
    <source>
        <dbReference type="ARBA" id="ARBA00022801"/>
    </source>
</evidence>
<dbReference type="PANTHER" id="PTHR21529:SF4">
    <property type="entry name" value="TPR AND ANKYRIN REPEAT-CONTAINING PROTEIN 1"/>
    <property type="match status" value="1"/>
</dbReference>
<keyword evidence="1" id="KW-0547">Nucleotide-binding</keyword>
<dbReference type="InterPro" id="IPR041679">
    <property type="entry name" value="DNA2/NAM7-like_C"/>
</dbReference>
<organism evidence="6">
    <name type="scientific">Eucalyptus grandis</name>
    <name type="common">Flooded gum</name>
    <dbReference type="NCBI Taxonomy" id="71139"/>
    <lineage>
        <taxon>Eukaryota</taxon>
        <taxon>Viridiplantae</taxon>
        <taxon>Streptophyta</taxon>
        <taxon>Embryophyta</taxon>
        <taxon>Tracheophyta</taxon>
        <taxon>Spermatophyta</taxon>
        <taxon>Magnoliopsida</taxon>
        <taxon>eudicotyledons</taxon>
        <taxon>Gunneridae</taxon>
        <taxon>Pentapetalae</taxon>
        <taxon>rosids</taxon>
        <taxon>malvids</taxon>
        <taxon>Myrtales</taxon>
        <taxon>Myrtaceae</taxon>
        <taxon>Myrtoideae</taxon>
        <taxon>Eucalypteae</taxon>
        <taxon>Eucalyptus</taxon>
    </lineage>
</organism>
<keyword evidence="4" id="KW-0067">ATP-binding</keyword>
<dbReference type="InterPro" id="IPR047187">
    <property type="entry name" value="SF1_C_Upf1"/>
</dbReference>
<evidence type="ECO:0000256" key="4">
    <source>
        <dbReference type="ARBA" id="ARBA00022840"/>
    </source>
</evidence>